<evidence type="ECO:0000313" key="3">
    <source>
        <dbReference type="Proteomes" id="UP001642484"/>
    </source>
</evidence>
<dbReference type="EMBL" id="CAXAMN010024751">
    <property type="protein sequence ID" value="CAK9089668.1"/>
    <property type="molecule type" value="Genomic_DNA"/>
</dbReference>
<organism evidence="2 3">
    <name type="scientific">Durusdinium trenchii</name>
    <dbReference type="NCBI Taxonomy" id="1381693"/>
    <lineage>
        <taxon>Eukaryota</taxon>
        <taxon>Sar</taxon>
        <taxon>Alveolata</taxon>
        <taxon>Dinophyceae</taxon>
        <taxon>Suessiales</taxon>
        <taxon>Symbiodiniaceae</taxon>
        <taxon>Durusdinium</taxon>
    </lineage>
</organism>
<comment type="caution">
    <text evidence="2">The sequence shown here is derived from an EMBL/GenBank/DDBJ whole genome shotgun (WGS) entry which is preliminary data.</text>
</comment>
<evidence type="ECO:0000313" key="2">
    <source>
        <dbReference type="EMBL" id="CAK9089668.1"/>
    </source>
</evidence>
<reference evidence="2 3" key="1">
    <citation type="submission" date="2024-02" db="EMBL/GenBank/DDBJ databases">
        <authorList>
            <person name="Chen Y."/>
            <person name="Shah S."/>
            <person name="Dougan E. K."/>
            <person name="Thang M."/>
            <person name="Chan C."/>
        </authorList>
    </citation>
    <scope>NUCLEOTIDE SEQUENCE [LARGE SCALE GENOMIC DNA]</scope>
</reference>
<name>A0ABP0QNC6_9DINO</name>
<sequence length="158" mass="17272">MAYKLGMPGAAVAMLSHDVDERTETMKSLRTMFDAVLHLAKSQNSKLLSQLLEDIGWHKETLALDIMAMCQQSNYDASDRELIKLMSRLRFPRRPDDIVDDKISSAGPSADAISAAAMAFVLADIAADFENLPHAELGGSAATMVLPKCCSNKALFWP</sequence>
<protein>
    <submittedName>
        <fullName evidence="2">Uncharacterized protein</fullName>
    </submittedName>
</protein>
<dbReference type="EMBL" id="CAXAMN010024740">
    <property type="protein sequence ID" value="CAK9089617.1"/>
    <property type="molecule type" value="Genomic_DNA"/>
</dbReference>
<keyword evidence="3" id="KW-1185">Reference proteome</keyword>
<gene>
    <name evidence="1" type="ORF">CCMP2556_LOCUS43120</name>
    <name evidence="2" type="ORF">CCMP2556_LOCUS43139</name>
</gene>
<accession>A0ABP0QNC6</accession>
<evidence type="ECO:0000313" key="1">
    <source>
        <dbReference type="EMBL" id="CAK9089617.1"/>
    </source>
</evidence>
<dbReference type="Proteomes" id="UP001642484">
    <property type="component" value="Unassembled WGS sequence"/>
</dbReference>
<proteinExistence type="predicted"/>